<dbReference type="HOGENOM" id="CLU_2401048_0_0_1"/>
<proteinExistence type="predicted"/>
<keyword evidence="2" id="KW-1185">Reference proteome</keyword>
<name>A0A0C3BFK3_SERVB</name>
<protein>
    <submittedName>
        <fullName evidence="1">Uncharacterized protein</fullName>
    </submittedName>
</protein>
<reference evidence="1 2" key="1">
    <citation type="submission" date="2014-04" db="EMBL/GenBank/DDBJ databases">
        <authorList>
            <consortium name="DOE Joint Genome Institute"/>
            <person name="Kuo A."/>
            <person name="Zuccaro A."/>
            <person name="Kohler A."/>
            <person name="Nagy L.G."/>
            <person name="Floudas D."/>
            <person name="Copeland A."/>
            <person name="Barry K.W."/>
            <person name="Cichocki N."/>
            <person name="Veneault-Fourrey C."/>
            <person name="LaButti K."/>
            <person name="Lindquist E.A."/>
            <person name="Lipzen A."/>
            <person name="Lundell T."/>
            <person name="Morin E."/>
            <person name="Murat C."/>
            <person name="Sun H."/>
            <person name="Tunlid A."/>
            <person name="Henrissat B."/>
            <person name="Grigoriev I.V."/>
            <person name="Hibbett D.S."/>
            <person name="Martin F."/>
            <person name="Nordberg H.P."/>
            <person name="Cantor M.N."/>
            <person name="Hua S.X."/>
        </authorList>
    </citation>
    <scope>NUCLEOTIDE SEQUENCE [LARGE SCALE GENOMIC DNA]</scope>
    <source>
        <strain evidence="1 2">MAFF 305830</strain>
    </source>
</reference>
<gene>
    <name evidence="1" type="ORF">M408DRAFT_295387</name>
</gene>
<accession>A0A0C3BFK3</accession>
<organism evidence="1 2">
    <name type="scientific">Serendipita vermifera MAFF 305830</name>
    <dbReference type="NCBI Taxonomy" id="933852"/>
    <lineage>
        <taxon>Eukaryota</taxon>
        <taxon>Fungi</taxon>
        <taxon>Dikarya</taxon>
        <taxon>Basidiomycota</taxon>
        <taxon>Agaricomycotina</taxon>
        <taxon>Agaricomycetes</taxon>
        <taxon>Sebacinales</taxon>
        <taxon>Serendipitaceae</taxon>
        <taxon>Serendipita</taxon>
    </lineage>
</organism>
<evidence type="ECO:0000313" key="1">
    <source>
        <dbReference type="EMBL" id="KIM30226.1"/>
    </source>
</evidence>
<dbReference type="EMBL" id="KN824285">
    <property type="protein sequence ID" value="KIM30226.1"/>
    <property type="molecule type" value="Genomic_DNA"/>
</dbReference>
<reference evidence="2" key="2">
    <citation type="submission" date="2015-01" db="EMBL/GenBank/DDBJ databases">
        <title>Evolutionary Origins and Diversification of the Mycorrhizal Mutualists.</title>
        <authorList>
            <consortium name="DOE Joint Genome Institute"/>
            <consortium name="Mycorrhizal Genomics Consortium"/>
            <person name="Kohler A."/>
            <person name="Kuo A."/>
            <person name="Nagy L.G."/>
            <person name="Floudas D."/>
            <person name="Copeland A."/>
            <person name="Barry K.W."/>
            <person name="Cichocki N."/>
            <person name="Veneault-Fourrey C."/>
            <person name="LaButti K."/>
            <person name="Lindquist E.A."/>
            <person name="Lipzen A."/>
            <person name="Lundell T."/>
            <person name="Morin E."/>
            <person name="Murat C."/>
            <person name="Riley R."/>
            <person name="Ohm R."/>
            <person name="Sun H."/>
            <person name="Tunlid A."/>
            <person name="Henrissat B."/>
            <person name="Grigoriev I.V."/>
            <person name="Hibbett D.S."/>
            <person name="Martin F."/>
        </authorList>
    </citation>
    <scope>NUCLEOTIDE SEQUENCE [LARGE SCALE GENOMIC DNA]</scope>
    <source>
        <strain evidence="2">MAFF 305830</strain>
    </source>
</reference>
<dbReference type="AlphaFoldDB" id="A0A0C3BFK3"/>
<dbReference type="Proteomes" id="UP000054097">
    <property type="component" value="Unassembled WGS sequence"/>
</dbReference>
<sequence>MTGRGLEGSMLISLRMTFHAPLVMFNCQPNSPTLRLTSSYLNLSGGYNASDYFHIRSLSRFSPSLERFRVRFRVVVVLKTGLDVSFRRTDYLF</sequence>
<evidence type="ECO:0000313" key="2">
    <source>
        <dbReference type="Proteomes" id="UP000054097"/>
    </source>
</evidence>